<dbReference type="NCBIfam" id="TIGR01632">
    <property type="entry name" value="L11_bact"/>
    <property type="match status" value="1"/>
</dbReference>
<dbReference type="Gene3D" id="3.30.1550.10">
    <property type="entry name" value="Ribosomal protein L11/L12, N-terminal domain"/>
    <property type="match status" value="1"/>
</dbReference>
<proteinExistence type="inferred from homology"/>
<feature type="domain" description="Large ribosomal subunit protein uL11 N-terminal" evidence="9">
    <location>
        <begin position="10"/>
        <end position="62"/>
    </location>
</feature>
<dbReference type="InterPro" id="IPR006519">
    <property type="entry name" value="Ribosomal_uL11_bac-typ"/>
</dbReference>
<dbReference type="CDD" id="cd00349">
    <property type="entry name" value="Ribosomal_L11"/>
    <property type="match status" value="1"/>
</dbReference>
<dbReference type="InterPro" id="IPR036769">
    <property type="entry name" value="Ribosomal_uL11_C_sf"/>
</dbReference>
<name>A0ABY8LTG0_9BACT</name>
<evidence type="ECO:0000256" key="2">
    <source>
        <dbReference type="ARBA" id="ARBA00022481"/>
    </source>
</evidence>
<dbReference type="SUPFAM" id="SSF46906">
    <property type="entry name" value="Ribosomal protein L11, C-terminal domain"/>
    <property type="match status" value="1"/>
</dbReference>
<dbReference type="Pfam" id="PF00298">
    <property type="entry name" value="Ribosomal_L11"/>
    <property type="match status" value="1"/>
</dbReference>
<keyword evidence="5 7" id="KW-0699">rRNA-binding</keyword>
<dbReference type="SUPFAM" id="SSF54747">
    <property type="entry name" value="Ribosomal L11/L12e N-terminal domain"/>
    <property type="match status" value="1"/>
</dbReference>
<keyword evidence="2 5" id="KW-0488">Methylation</keyword>
<keyword evidence="4 5" id="KW-0687">Ribonucleoprotein</keyword>
<keyword evidence="3 5" id="KW-0689">Ribosomal protein</keyword>
<comment type="function">
    <text evidence="5 7">Forms part of the ribosomal stalk which helps the ribosome interact with GTP-bound translation factors.</text>
</comment>
<dbReference type="NCBIfam" id="NF011111">
    <property type="entry name" value="PRK14539.1"/>
    <property type="match status" value="1"/>
</dbReference>
<dbReference type="Gene3D" id="1.10.10.250">
    <property type="entry name" value="Ribosomal protein L11, C-terminal domain"/>
    <property type="match status" value="1"/>
</dbReference>
<comment type="subunit">
    <text evidence="5">Part of the ribosomal stalk of the 50S ribosomal subunit. Interacts with L10 and the large rRNA to form the base of the stalk. L10 forms an elongated spine to which L12 dimers bind in a sequential fashion forming a multimeric L10(L12)X complex.</text>
</comment>
<comment type="PTM">
    <text evidence="5 7">One or more lysine residues are methylated.</text>
</comment>
<evidence type="ECO:0000256" key="1">
    <source>
        <dbReference type="ARBA" id="ARBA00010537"/>
    </source>
</evidence>
<dbReference type="HAMAP" id="MF_00736">
    <property type="entry name" value="Ribosomal_uL11"/>
    <property type="match status" value="1"/>
</dbReference>
<dbReference type="SMART" id="SM00649">
    <property type="entry name" value="RL11"/>
    <property type="match status" value="1"/>
</dbReference>
<dbReference type="InterPro" id="IPR020783">
    <property type="entry name" value="Ribosomal_uL11_C"/>
</dbReference>
<evidence type="ECO:0000256" key="6">
    <source>
        <dbReference type="RuleBase" id="RU003978"/>
    </source>
</evidence>
<evidence type="ECO:0000259" key="9">
    <source>
        <dbReference type="Pfam" id="PF03946"/>
    </source>
</evidence>
<protein>
    <recommendedName>
        <fullName evidence="5">Large ribosomal subunit protein uL11</fullName>
    </recommendedName>
</protein>
<dbReference type="InterPro" id="IPR000911">
    <property type="entry name" value="Ribosomal_uL11"/>
</dbReference>
<comment type="similarity">
    <text evidence="1 5 6">Belongs to the universal ribosomal protein uL11 family.</text>
</comment>
<dbReference type="InterPro" id="IPR036796">
    <property type="entry name" value="Ribosomal_uL11_N_sf"/>
</dbReference>
<dbReference type="PANTHER" id="PTHR11661">
    <property type="entry name" value="60S RIBOSOMAL PROTEIN L12"/>
    <property type="match status" value="1"/>
</dbReference>
<evidence type="ECO:0000259" key="8">
    <source>
        <dbReference type="Pfam" id="PF00298"/>
    </source>
</evidence>
<dbReference type="RefSeq" id="WP_280101832.1">
    <property type="nucleotide sequence ID" value="NZ_CP122979.1"/>
</dbReference>
<evidence type="ECO:0000313" key="11">
    <source>
        <dbReference type="Proteomes" id="UP001179842"/>
    </source>
</evidence>
<keyword evidence="11" id="KW-1185">Reference proteome</keyword>
<organism evidence="10 11">
    <name type="scientific">Mesomycoplasma lagogenitalium</name>
    <dbReference type="NCBI Taxonomy" id="171286"/>
    <lineage>
        <taxon>Bacteria</taxon>
        <taxon>Bacillati</taxon>
        <taxon>Mycoplasmatota</taxon>
        <taxon>Mycoplasmoidales</taxon>
        <taxon>Metamycoplasmataceae</taxon>
        <taxon>Mesomycoplasma</taxon>
    </lineage>
</organism>
<dbReference type="Pfam" id="PF03946">
    <property type="entry name" value="Ribosomal_L11_N"/>
    <property type="match status" value="1"/>
</dbReference>
<gene>
    <name evidence="5 10" type="primary">rplK</name>
    <name evidence="10" type="ORF">QEG99_03640</name>
</gene>
<feature type="domain" description="Large ribosomal subunit protein uL11 C-terminal" evidence="8">
    <location>
        <begin position="68"/>
        <end position="134"/>
    </location>
</feature>
<dbReference type="Proteomes" id="UP001179842">
    <property type="component" value="Chromosome"/>
</dbReference>
<accession>A0ABY8LTG0</accession>
<dbReference type="InterPro" id="IPR020784">
    <property type="entry name" value="Ribosomal_uL11_N"/>
</dbReference>
<evidence type="ECO:0000256" key="4">
    <source>
        <dbReference type="ARBA" id="ARBA00023274"/>
    </source>
</evidence>
<evidence type="ECO:0000313" key="10">
    <source>
        <dbReference type="EMBL" id="WGI36531.1"/>
    </source>
</evidence>
<reference evidence="10" key="1">
    <citation type="submission" date="2023-04" db="EMBL/GenBank/DDBJ databases">
        <title>Completed genome of Mycoplasma lagogenitalium type strain 12MS.</title>
        <authorList>
            <person name="Spergser J."/>
        </authorList>
    </citation>
    <scope>NUCLEOTIDE SEQUENCE</scope>
    <source>
        <strain evidence="10">12MS</strain>
    </source>
</reference>
<dbReference type="EMBL" id="CP122979">
    <property type="protein sequence ID" value="WGI36531.1"/>
    <property type="molecule type" value="Genomic_DNA"/>
</dbReference>
<evidence type="ECO:0000256" key="5">
    <source>
        <dbReference type="HAMAP-Rule" id="MF_00736"/>
    </source>
</evidence>
<dbReference type="PANTHER" id="PTHR11661:SF1">
    <property type="entry name" value="LARGE RIBOSOMAL SUBUNIT PROTEIN UL11M"/>
    <property type="match status" value="1"/>
</dbReference>
<keyword evidence="5 7" id="KW-0694">RNA-binding</keyword>
<evidence type="ECO:0000256" key="7">
    <source>
        <dbReference type="RuleBase" id="RU003979"/>
    </source>
</evidence>
<evidence type="ECO:0000256" key="3">
    <source>
        <dbReference type="ARBA" id="ARBA00022980"/>
    </source>
</evidence>
<dbReference type="GO" id="GO:0005840">
    <property type="term" value="C:ribosome"/>
    <property type="evidence" value="ECO:0007669"/>
    <property type="project" value="UniProtKB-KW"/>
</dbReference>
<sequence>MAKEIVRVAKLQFNAGQAKPGPALAGLGIVMPEFTRQFNDQTRDRGSEPVPVAITIYKDKSFDFKLFTSPASYKIKQAAKIESGSSNSKTKIVATITLQQLEEIAKYKLIDLNTDSLEKAMHIVAGTARNMGVLIEGWDNVVEAKKEAARLAKEQAIADAALAKLEEDAKAAAESSKEFVEAEVVTEKSNESEEE</sequence>